<feature type="signal peptide" evidence="5">
    <location>
        <begin position="1"/>
        <end position="22"/>
    </location>
</feature>
<comment type="caution">
    <text evidence="6">The sequence shown here is derived from an EMBL/GenBank/DDBJ whole genome shotgun (WGS) entry which is preliminary data.</text>
</comment>
<evidence type="ECO:0000256" key="3">
    <source>
        <dbReference type="ARBA" id="ARBA00022737"/>
    </source>
</evidence>
<keyword evidence="7" id="KW-1185">Reference proteome</keyword>
<feature type="region of interest" description="Disordered" evidence="4">
    <location>
        <begin position="284"/>
        <end position="336"/>
    </location>
</feature>
<organism evidence="6 7">
    <name type="scientific">Gossypium arboreum</name>
    <name type="common">Tree cotton</name>
    <name type="synonym">Gossypium nanking</name>
    <dbReference type="NCBI Taxonomy" id="29729"/>
    <lineage>
        <taxon>Eukaryota</taxon>
        <taxon>Viridiplantae</taxon>
        <taxon>Streptophyta</taxon>
        <taxon>Embryophyta</taxon>
        <taxon>Tracheophyta</taxon>
        <taxon>Spermatophyta</taxon>
        <taxon>Magnoliopsida</taxon>
        <taxon>eudicotyledons</taxon>
        <taxon>Gunneridae</taxon>
        <taxon>Pentapetalae</taxon>
        <taxon>rosids</taxon>
        <taxon>malvids</taxon>
        <taxon>Malvales</taxon>
        <taxon>Malvaceae</taxon>
        <taxon>Malvoideae</taxon>
        <taxon>Gossypium</taxon>
    </lineage>
</organism>
<dbReference type="Proteomes" id="UP001358586">
    <property type="component" value="Chromosome 11"/>
</dbReference>
<reference evidence="6 7" key="1">
    <citation type="submission" date="2023-03" db="EMBL/GenBank/DDBJ databases">
        <title>WGS of Gossypium arboreum.</title>
        <authorList>
            <person name="Yu D."/>
        </authorList>
    </citation>
    <scope>NUCLEOTIDE SEQUENCE [LARGE SCALE GENOMIC DNA]</scope>
    <source>
        <tissue evidence="6">Leaf</tissue>
    </source>
</reference>
<dbReference type="PANTHER" id="PTHR13923">
    <property type="entry name" value="SEC31-RELATED PROTEIN"/>
    <property type="match status" value="1"/>
</dbReference>
<name>A0ABR0MYI3_GOSAR</name>
<dbReference type="EMBL" id="JARKNE010000011">
    <property type="protein sequence ID" value="KAK5783341.1"/>
    <property type="molecule type" value="Genomic_DNA"/>
</dbReference>
<evidence type="ECO:0000256" key="4">
    <source>
        <dbReference type="SAM" id="MobiDB-lite"/>
    </source>
</evidence>
<dbReference type="PANTHER" id="PTHR13923:SF11">
    <property type="entry name" value="SECRETORY 31, ISOFORM D"/>
    <property type="match status" value="1"/>
</dbReference>
<dbReference type="InterPro" id="IPR040251">
    <property type="entry name" value="SEC31-like"/>
</dbReference>
<evidence type="ECO:0000313" key="7">
    <source>
        <dbReference type="Proteomes" id="UP001358586"/>
    </source>
</evidence>
<feature type="compositionally biased region" description="Polar residues" evidence="4">
    <location>
        <begin position="200"/>
        <end position="215"/>
    </location>
</feature>
<proteinExistence type="predicted"/>
<keyword evidence="2" id="KW-0853">WD repeat</keyword>
<keyword evidence="3" id="KW-0677">Repeat</keyword>
<protein>
    <submittedName>
        <fullName evidence="6">Uncharacterized protein</fullName>
    </submittedName>
</protein>
<feature type="region of interest" description="Disordered" evidence="4">
    <location>
        <begin position="127"/>
        <end position="152"/>
    </location>
</feature>
<dbReference type="Gene3D" id="1.20.940.10">
    <property type="entry name" value="Functional domain of the splicing factor Prp18"/>
    <property type="match status" value="1"/>
</dbReference>
<evidence type="ECO:0000313" key="6">
    <source>
        <dbReference type="EMBL" id="KAK5783341.1"/>
    </source>
</evidence>
<evidence type="ECO:0000256" key="2">
    <source>
        <dbReference type="ARBA" id="ARBA00022574"/>
    </source>
</evidence>
<evidence type="ECO:0000256" key="5">
    <source>
        <dbReference type="SAM" id="SignalP"/>
    </source>
</evidence>
<feature type="chain" id="PRO_5045279210" evidence="5">
    <location>
        <begin position="23"/>
        <end position="571"/>
    </location>
</feature>
<feature type="compositionally biased region" description="Polar residues" evidence="4">
    <location>
        <begin position="143"/>
        <end position="152"/>
    </location>
</feature>
<evidence type="ECO:0000256" key="1">
    <source>
        <dbReference type="ARBA" id="ARBA00022448"/>
    </source>
</evidence>
<feature type="compositionally biased region" description="Low complexity" evidence="4">
    <location>
        <begin position="312"/>
        <end position="323"/>
    </location>
</feature>
<feature type="region of interest" description="Disordered" evidence="4">
    <location>
        <begin position="200"/>
        <end position="231"/>
    </location>
</feature>
<keyword evidence="1" id="KW-0813">Transport</keyword>
<sequence length="571" mass="61793">MLATKLMVAGKTLAATLCYICAGNIDKTVEIWSSCLTTENDGKSYVDLLQDLMEKTIVLALATGQKRFGASLCKLVEKYAEILASQGLITTAMGYLKLFGSDELSPELVILKDRIAFSTVHEKETSSSVFGNSHPASGPEFEPSQQELATSQIHASVPDSAYDENYQHSFSSYGGYAPPALYQPQPLPANTFVPTTAPQFSSANFAPSPGTTQPTVRPFVPSNPPVLRNADKYQQPTTLGSQLYPGGAYPTYPLPCGAGSLASVPSPMGSIPGPKVSQVVAPTSTPRGFMPVTNPPVVQRPGMGPMQPPSPTQSTPVQPAAAPAAPPPTVQTVDTSNVPAHQKPVITTLTRLFNETSQALGASRANPAKKREIEDNSRKIGALFAKLNGGDISKNASDKLIQLCQALDNNDFGTALQVQVLLTTSEWDECNFWLATLKRMIETRQNGTDEPFDVHKKCGISLIAVQRIFLVTSLLYIDDFASHILVRCQSNANSSVLFFNLKHSGWGSESRFIYCPLRAFQITLPPHLILQPNTSILPPHLARHEDEILLDFILLALTTIDPITTTPNIWF</sequence>
<accession>A0ABR0MYI3</accession>
<gene>
    <name evidence="6" type="ORF">PVK06_037849</name>
</gene>
<dbReference type="Gene3D" id="1.25.40.1030">
    <property type="match status" value="1"/>
</dbReference>
<keyword evidence="5" id="KW-0732">Signal</keyword>